<dbReference type="SUPFAM" id="SSF48576">
    <property type="entry name" value="Terpenoid synthases"/>
    <property type="match status" value="2"/>
</dbReference>
<evidence type="ECO:0000313" key="4">
    <source>
        <dbReference type="Proteomes" id="UP001551695"/>
    </source>
</evidence>
<keyword evidence="2" id="KW-0479">Metal-binding</keyword>
<dbReference type="PANTHER" id="PTHR35201">
    <property type="entry name" value="TERPENE SYNTHASE"/>
    <property type="match status" value="1"/>
</dbReference>
<dbReference type="Pfam" id="PF19086">
    <property type="entry name" value="Terpene_syn_C_2"/>
    <property type="match status" value="2"/>
</dbReference>
<dbReference type="RefSeq" id="WP_357783898.1">
    <property type="nucleotide sequence ID" value="NZ_JBFAKC010000006.1"/>
</dbReference>
<dbReference type="Proteomes" id="UP001551695">
    <property type="component" value="Unassembled WGS sequence"/>
</dbReference>
<evidence type="ECO:0000256" key="1">
    <source>
        <dbReference type="ARBA" id="ARBA00023239"/>
    </source>
</evidence>
<accession>A0ABV3FTP0</accession>
<keyword evidence="2" id="KW-0460">Magnesium</keyword>
<evidence type="ECO:0000313" key="3">
    <source>
        <dbReference type="EMBL" id="MEV0708792.1"/>
    </source>
</evidence>
<comment type="caution">
    <text evidence="3">The sequence shown here is derived from an EMBL/GenBank/DDBJ whole genome shotgun (WGS) entry which is preliminary data.</text>
</comment>
<keyword evidence="4" id="KW-1185">Reference proteome</keyword>
<keyword evidence="1 2" id="KW-0456">Lyase</keyword>
<dbReference type="Gene3D" id="1.10.600.10">
    <property type="entry name" value="Farnesyl Diphosphate Synthase"/>
    <property type="match status" value="2"/>
</dbReference>
<comment type="cofactor">
    <cofactor evidence="2">
        <name>Mg(2+)</name>
        <dbReference type="ChEBI" id="CHEBI:18420"/>
    </cofactor>
</comment>
<dbReference type="EMBL" id="JBFAKC010000006">
    <property type="protein sequence ID" value="MEV0708792.1"/>
    <property type="molecule type" value="Genomic_DNA"/>
</dbReference>
<name>A0ABV3FTP0_9NOCA</name>
<dbReference type="EC" id="4.2.3.-" evidence="2"/>
<reference evidence="3 4" key="1">
    <citation type="submission" date="2024-06" db="EMBL/GenBank/DDBJ databases">
        <title>The Natural Products Discovery Center: Release of the First 8490 Sequenced Strains for Exploring Actinobacteria Biosynthetic Diversity.</title>
        <authorList>
            <person name="Kalkreuter E."/>
            <person name="Kautsar S.A."/>
            <person name="Yang D."/>
            <person name="Bader C.D."/>
            <person name="Teijaro C.N."/>
            <person name="Fluegel L."/>
            <person name="Davis C.M."/>
            <person name="Simpson J.R."/>
            <person name="Lauterbach L."/>
            <person name="Steele A.D."/>
            <person name="Gui C."/>
            <person name="Meng S."/>
            <person name="Li G."/>
            <person name="Viehrig K."/>
            <person name="Ye F."/>
            <person name="Su P."/>
            <person name="Kiefer A.F."/>
            <person name="Nichols A."/>
            <person name="Cepeda A.J."/>
            <person name="Yan W."/>
            <person name="Fan B."/>
            <person name="Jiang Y."/>
            <person name="Adhikari A."/>
            <person name="Zheng C.-J."/>
            <person name="Schuster L."/>
            <person name="Cowan T.M."/>
            <person name="Smanski M.J."/>
            <person name="Chevrette M.G."/>
            <person name="De Carvalho L.P.S."/>
            <person name="Shen B."/>
        </authorList>
    </citation>
    <scope>NUCLEOTIDE SEQUENCE [LARGE SCALE GENOMIC DNA]</scope>
    <source>
        <strain evidence="3 4">NPDC050403</strain>
    </source>
</reference>
<gene>
    <name evidence="3" type="ORF">AB0I48_14620</name>
</gene>
<evidence type="ECO:0000256" key="2">
    <source>
        <dbReference type="RuleBase" id="RU366034"/>
    </source>
</evidence>
<dbReference type="PANTHER" id="PTHR35201:SF4">
    <property type="entry name" value="BETA-PINACENE SYNTHASE-RELATED"/>
    <property type="match status" value="1"/>
</dbReference>
<organism evidence="3 4">
    <name type="scientific">Nocardia aurea</name>
    <dbReference type="NCBI Taxonomy" id="2144174"/>
    <lineage>
        <taxon>Bacteria</taxon>
        <taxon>Bacillati</taxon>
        <taxon>Actinomycetota</taxon>
        <taxon>Actinomycetes</taxon>
        <taxon>Mycobacteriales</taxon>
        <taxon>Nocardiaceae</taxon>
        <taxon>Nocardia</taxon>
    </lineage>
</organism>
<sequence length="766" mass="86046">MPRTGDAVQPFALPEFYMPYPARLNPHVDRARAHTGQWATVMGFFEDQAGTHIWDESDLERHDYGLLCAYTHPDCDGRELELITDWYVWVFYFDDHFLELFKRSRDGAGAKRYLDRLRDFMPLSGGPMPEPTNPVERGLADLWARTVPSMSMDWRARFAETTAALLEESRWELANIAEGRIADPIEYIEMRRKVGGAPWSANLVEHAVAAEVPAELARTRPLEVLRDTFSDAVHLRNDLFSYEREVRSEGENANAVLVVERFFGCDTQRAADLVNDLLTSRLQQFEHTALTELPALFAQRAVGLTDQLAVLAYAKGLQDWQSGGHEWHLRSSRYMNDGAAAVDPTGVPTGFGLAAARLPGASTSRAERVRARGLVHARVEPVGPTPIPEISMPYQVRLSPLLDSARSTLLVWGQRVGFHDPVPELGGVALWTPNDLRQFDFALCSAGMDPDATTEELDISAAWLAWGTYLDDYYPQVFGRRRDPAGAAAQAARFPRFMPLDDSACPLPVNAMERGLADLWRRTTDELNATQRLELHTSVMSLVEGCEWEVANDAADRIPDPVDYIEMRRRTFGSDLTKTMSRLSHGDPVPPEVYRVRTLRDLENTATDYAALLNDLFSYRKETEYEGDLHNGVRVLRSFFECGRDEALGMVKDLMTARIRLFDRIATTELPLLYAESDLDAAARALLDRRVVELKDWMAGIAYWHEKTGRYVDAELDARYRPAIGPARVSDSLLLALLRPSGLGTSAARIEGILTSSERSESVVPR</sequence>
<protein>
    <recommendedName>
        <fullName evidence="2">Terpene synthase</fullName>
        <ecNumber evidence="2">4.2.3.-</ecNumber>
    </recommendedName>
</protein>
<dbReference type="InterPro" id="IPR008949">
    <property type="entry name" value="Isoprenoid_synthase_dom_sf"/>
</dbReference>
<dbReference type="SFLD" id="SFLDG01020">
    <property type="entry name" value="Terpene_Cyclase_Like_2"/>
    <property type="match status" value="2"/>
</dbReference>
<dbReference type="InterPro" id="IPR034686">
    <property type="entry name" value="Terpene_cyclase-like_2"/>
</dbReference>
<dbReference type="SFLD" id="SFLDS00005">
    <property type="entry name" value="Isoprenoid_Synthase_Type_I"/>
    <property type="match status" value="2"/>
</dbReference>
<proteinExistence type="inferred from homology"/>
<comment type="similarity">
    <text evidence="2">Belongs to the terpene synthase family.</text>
</comment>